<dbReference type="Proteomes" id="UP000215059">
    <property type="component" value="Unassembled WGS sequence"/>
</dbReference>
<organism evidence="3 4">
    <name type="scientific">Fictibacillus aquaticus</name>
    <dbReference type="NCBI Taxonomy" id="2021314"/>
    <lineage>
        <taxon>Bacteria</taxon>
        <taxon>Bacillati</taxon>
        <taxon>Bacillota</taxon>
        <taxon>Bacilli</taxon>
        <taxon>Bacillales</taxon>
        <taxon>Fictibacillaceae</taxon>
        <taxon>Fictibacillus</taxon>
    </lineage>
</organism>
<dbReference type="RefSeq" id="WP_094252912.1">
    <property type="nucleotide sequence ID" value="NZ_JBHLXL010000001.1"/>
</dbReference>
<dbReference type="Pfam" id="PF08239">
    <property type="entry name" value="SH3_3"/>
    <property type="match status" value="1"/>
</dbReference>
<feature type="signal peptide" evidence="1">
    <location>
        <begin position="1"/>
        <end position="28"/>
    </location>
</feature>
<feature type="chain" id="PRO_5013257707" description="SH3b domain-containing protein" evidence="1">
    <location>
        <begin position="29"/>
        <end position="304"/>
    </location>
</feature>
<dbReference type="OrthoDB" id="1164310at2"/>
<keyword evidence="1" id="KW-0732">Signal</keyword>
<dbReference type="Pfam" id="PF13529">
    <property type="entry name" value="Peptidase_C39_2"/>
    <property type="match status" value="1"/>
</dbReference>
<name>A0A235F882_9BACL</name>
<keyword evidence="4" id="KW-1185">Reference proteome</keyword>
<dbReference type="EMBL" id="NOII01000003">
    <property type="protein sequence ID" value="OYD57561.1"/>
    <property type="molecule type" value="Genomic_DNA"/>
</dbReference>
<protein>
    <recommendedName>
        <fullName evidence="2">SH3b domain-containing protein</fullName>
    </recommendedName>
</protein>
<dbReference type="InterPro" id="IPR039564">
    <property type="entry name" value="Peptidase_C39-like"/>
</dbReference>
<feature type="domain" description="SH3b" evidence="2">
    <location>
        <begin position="33"/>
        <end position="100"/>
    </location>
</feature>
<accession>A0A235F882</accession>
<dbReference type="PANTHER" id="PTHR37806:SF1">
    <property type="entry name" value="PEPTIDASE C39-LIKE DOMAIN-CONTAINING PROTEIN"/>
    <property type="match status" value="1"/>
</dbReference>
<dbReference type="InterPro" id="IPR039563">
    <property type="entry name" value="Peptidase_C39_single_dom"/>
</dbReference>
<evidence type="ECO:0000259" key="2">
    <source>
        <dbReference type="PROSITE" id="PS51781"/>
    </source>
</evidence>
<gene>
    <name evidence="3" type="ORF">CGZ90_12900</name>
</gene>
<sequence>MKKFTKLLLALCLALSVFTVIPGKQASAATAINKTVYVSVDVANIRTGPGTNYSRLTQLKTGAKMRAYEQVTNSSKEIWYHVVLPDGRKGWVASWIVKTSVPPSKVVLSAPLVNQNPELPRGCEVTSLSMMLGYAGMSANKMTLASKVIKDTTPYRKGSDGKVYFGNPNVGFVGSMYDMNKPGYGVYNKPVESLARRYMGSRIVNLTGKPFSTAVISQLQKKRPVWVIANSRFTKLSSEHFSYFYTPQGPVRITYREHSVLVTGYDSSYIYFNDPLAVQKNRKIARSSFIAAWEQMGRQAISYN</sequence>
<dbReference type="CDD" id="cd02549">
    <property type="entry name" value="Peptidase_C39A"/>
    <property type="match status" value="1"/>
</dbReference>
<evidence type="ECO:0000256" key="1">
    <source>
        <dbReference type="SAM" id="SignalP"/>
    </source>
</evidence>
<dbReference type="AlphaFoldDB" id="A0A235F882"/>
<evidence type="ECO:0000313" key="3">
    <source>
        <dbReference type="EMBL" id="OYD57561.1"/>
    </source>
</evidence>
<dbReference type="SMART" id="SM00287">
    <property type="entry name" value="SH3b"/>
    <property type="match status" value="1"/>
</dbReference>
<reference evidence="3 4" key="1">
    <citation type="submission" date="2017-07" db="EMBL/GenBank/DDBJ databases">
        <title>Fictibacillus sp. nov. GDSW-R2A3 Genome sequencing and assembly.</title>
        <authorList>
            <person name="Mayilraj S."/>
        </authorList>
    </citation>
    <scope>NUCLEOTIDE SEQUENCE [LARGE SCALE GENOMIC DNA]</scope>
    <source>
        <strain evidence="3 4">GDSW-R2A3</strain>
    </source>
</reference>
<dbReference type="InterPro" id="IPR003646">
    <property type="entry name" value="SH3-like_bac-type"/>
</dbReference>
<dbReference type="Gene3D" id="3.90.70.10">
    <property type="entry name" value="Cysteine proteinases"/>
    <property type="match status" value="1"/>
</dbReference>
<dbReference type="PROSITE" id="PS51781">
    <property type="entry name" value="SH3B"/>
    <property type="match status" value="1"/>
</dbReference>
<comment type="caution">
    <text evidence="3">The sequence shown here is derived from an EMBL/GenBank/DDBJ whole genome shotgun (WGS) entry which is preliminary data.</text>
</comment>
<dbReference type="Gene3D" id="2.30.30.40">
    <property type="entry name" value="SH3 Domains"/>
    <property type="match status" value="1"/>
</dbReference>
<dbReference type="PANTHER" id="PTHR37806">
    <property type="entry name" value="LMO0724 PROTEIN"/>
    <property type="match status" value="1"/>
</dbReference>
<proteinExistence type="predicted"/>
<evidence type="ECO:0000313" key="4">
    <source>
        <dbReference type="Proteomes" id="UP000215059"/>
    </source>
</evidence>